<dbReference type="InterPro" id="IPR011629">
    <property type="entry name" value="CobW-like_C"/>
</dbReference>
<dbReference type="SUPFAM" id="SSF90002">
    <property type="entry name" value="Hypothetical protein YjiA, C-terminal domain"/>
    <property type="match status" value="1"/>
</dbReference>
<keyword evidence="1" id="KW-0547">Nucleotide-binding</keyword>
<evidence type="ECO:0000256" key="7">
    <source>
        <dbReference type="SAM" id="MobiDB-lite"/>
    </source>
</evidence>
<evidence type="ECO:0000256" key="3">
    <source>
        <dbReference type="ARBA" id="ARBA00023186"/>
    </source>
</evidence>
<evidence type="ECO:0000313" key="9">
    <source>
        <dbReference type="EMBL" id="SEV88351.1"/>
    </source>
</evidence>
<dbReference type="RefSeq" id="WP_091431864.1">
    <property type="nucleotide sequence ID" value="NZ_FOJB01000001.1"/>
</dbReference>
<evidence type="ECO:0000313" key="10">
    <source>
        <dbReference type="Proteomes" id="UP000199650"/>
    </source>
</evidence>
<proteinExistence type="inferred from homology"/>
<keyword evidence="2" id="KW-0378">Hydrolase</keyword>
<feature type="compositionally biased region" description="Basic and acidic residues" evidence="7">
    <location>
        <begin position="245"/>
        <end position="266"/>
    </location>
</feature>
<evidence type="ECO:0000259" key="8">
    <source>
        <dbReference type="SMART" id="SM00833"/>
    </source>
</evidence>
<dbReference type="STRING" id="1173584.SAMN05444851_0079"/>
<feature type="domain" description="CobW C-terminal" evidence="8">
    <location>
        <begin position="269"/>
        <end position="359"/>
    </location>
</feature>
<evidence type="ECO:0000256" key="1">
    <source>
        <dbReference type="ARBA" id="ARBA00022741"/>
    </source>
</evidence>
<dbReference type="EMBL" id="FOJB01000001">
    <property type="protein sequence ID" value="SEV88351.1"/>
    <property type="molecule type" value="Genomic_DNA"/>
</dbReference>
<accession>A0A1I0MLB8</accession>
<keyword evidence="10" id="KW-1185">Reference proteome</keyword>
<dbReference type="OrthoDB" id="9808822at2"/>
<dbReference type="PANTHER" id="PTHR13748:SF62">
    <property type="entry name" value="COBW DOMAIN-CONTAINING PROTEIN"/>
    <property type="match status" value="1"/>
</dbReference>
<protein>
    <submittedName>
        <fullName evidence="9">Cobalamin biosynthesis protein CobW</fullName>
    </submittedName>
</protein>
<dbReference type="AlphaFoldDB" id="A0A1I0MLB8"/>
<dbReference type="SUPFAM" id="SSF52540">
    <property type="entry name" value="P-loop containing nucleoside triphosphate hydrolases"/>
    <property type="match status" value="1"/>
</dbReference>
<dbReference type="InterPro" id="IPR012824">
    <property type="entry name" value="CobW"/>
</dbReference>
<dbReference type="InterPro" id="IPR051316">
    <property type="entry name" value="Zinc-reg_GTPase_activator"/>
</dbReference>
<sequence>MQAKIPATVVTGFLGAGKTTLIRHMLDNANGKRIALIINEFGDLGVDGDILKGCGDETCSEDDIMELSNGCICCTVAEDFIPTLEKLLNRDTPPDHIVIETSGLALPQPLVRAFQWPEISTRVTVDGVVTVVDGKAVSDGQFASNLAAIEAQRKMDDNLDHETPLSELFADQVACADMIVVNKSDLLGEDEAAALVGKLSGDARKGVQVVRTSMGAIPIEVLLGQGVGAEDDMAARHEVHHHHHHDDDHDDDHHDDDHHHHHDHDHDAFESFVVTRAEVADPGAFAEQVAQTIRDHNILRLKGFAAVSGKPMRLTLQAVGPRVDTYYDQPFGAQPRETRLVVIGQSGLDRVAIEKALVA</sequence>
<organism evidence="9 10">
    <name type="scientific">Aliiroseovarius sediminilitoris</name>
    <dbReference type="NCBI Taxonomy" id="1173584"/>
    <lineage>
        <taxon>Bacteria</taxon>
        <taxon>Pseudomonadati</taxon>
        <taxon>Pseudomonadota</taxon>
        <taxon>Alphaproteobacteria</taxon>
        <taxon>Rhodobacterales</taxon>
        <taxon>Paracoccaceae</taxon>
        <taxon>Aliiroseovarius</taxon>
    </lineage>
</organism>
<keyword evidence="3" id="KW-0143">Chaperone</keyword>
<dbReference type="GO" id="GO:0009236">
    <property type="term" value="P:cobalamin biosynthetic process"/>
    <property type="evidence" value="ECO:0007669"/>
    <property type="project" value="InterPro"/>
</dbReference>
<evidence type="ECO:0000256" key="5">
    <source>
        <dbReference type="ARBA" id="ARBA00045658"/>
    </source>
</evidence>
<dbReference type="CDD" id="cd03112">
    <property type="entry name" value="CobW-like"/>
    <property type="match status" value="1"/>
</dbReference>
<dbReference type="InterPro" id="IPR003495">
    <property type="entry name" value="CobW/HypB/UreG_nucleotide-bd"/>
</dbReference>
<dbReference type="Gene3D" id="3.30.1220.10">
    <property type="entry name" value="CobW-like, C-terminal domain"/>
    <property type="match status" value="1"/>
</dbReference>
<dbReference type="GO" id="GO:0016787">
    <property type="term" value="F:hydrolase activity"/>
    <property type="evidence" value="ECO:0007669"/>
    <property type="project" value="UniProtKB-KW"/>
</dbReference>
<dbReference type="GO" id="GO:0005737">
    <property type="term" value="C:cytoplasm"/>
    <property type="evidence" value="ECO:0007669"/>
    <property type="project" value="TreeGrafter"/>
</dbReference>
<dbReference type="Proteomes" id="UP000199650">
    <property type="component" value="Unassembled WGS sequence"/>
</dbReference>
<evidence type="ECO:0000256" key="4">
    <source>
        <dbReference type="ARBA" id="ARBA00034320"/>
    </source>
</evidence>
<dbReference type="GO" id="GO:0000166">
    <property type="term" value="F:nucleotide binding"/>
    <property type="evidence" value="ECO:0007669"/>
    <property type="project" value="UniProtKB-KW"/>
</dbReference>
<evidence type="ECO:0000256" key="6">
    <source>
        <dbReference type="ARBA" id="ARBA00049117"/>
    </source>
</evidence>
<dbReference type="NCBIfam" id="TIGR02475">
    <property type="entry name" value="CobW"/>
    <property type="match status" value="1"/>
</dbReference>
<comment type="catalytic activity">
    <reaction evidence="6">
        <text>GTP + H2O = GDP + phosphate + H(+)</text>
        <dbReference type="Rhea" id="RHEA:19669"/>
        <dbReference type="ChEBI" id="CHEBI:15377"/>
        <dbReference type="ChEBI" id="CHEBI:15378"/>
        <dbReference type="ChEBI" id="CHEBI:37565"/>
        <dbReference type="ChEBI" id="CHEBI:43474"/>
        <dbReference type="ChEBI" id="CHEBI:58189"/>
    </reaction>
    <physiologicalReaction direction="left-to-right" evidence="6">
        <dbReference type="Rhea" id="RHEA:19670"/>
    </physiologicalReaction>
</comment>
<dbReference type="SMART" id="SM00833">
    <property type="entry name" value="CobW_C"/>
    <property type="match status" value="1"/>
</dbReference>
<dbReference type="PANTHER" id="PTHR13748">
    <property type="entry name" value="COBW-RELATED"/>
    <property type="match status" value="1"/>
</dbReference>
<reference evidence="9 10" key="1">
    <citation type="submission" date="2016-10" db="EMBL/GenBank/DDBJ databases">
        <authorList>
            <person name="de Groot N.N."/>
        </authorList>
    </citation>
    <scope>NUCLEOTIDE SEQUENCE [LARGE SCALE GENOMIC DNA]</scope>
    <source>
        <strain evidence="9 10">DSM 29439</strain>
    </source>
</reference>
<feature type="region of interest" description="Disordered" evidence="7">
    <location>
        <begin position="237"/>
        <end position="266"/>
    </location>
</feature>
<gene>
    <name evidence="9" type="ORF">SAMN05444851_0079</name>
</gene>
<comment type="similarity">
    <text evidence="4">Belongs to the SIMIBI class G3E GTPase family. ZNG1 subfamily.</text>
</comment>
<dbReference type="Gene3D" id="3.40.50.300">
    <property type="entry name" value="P-loop containing nucleotide triphosphate hydrolases"/>
    <property type="match status" value="1"/>
</dbReference>
<dbReference type="InterPro" id="IPR027417">
    <property type="entry name" value="P-loop_NTPase"/>
</dbReference>
<comment type="function">
    <text evidence="5">Zinc chaperone that directly transfers zinc cofactor to target proteins, thereby activating them. Zinc is transferred from the CXCC motif in the GTPase domain to the zinc binding site in target proteins in a process requiring GTP hydrolysis.</text>
</comment>
<name>A0A1I0MLB8_9RHOB</name>
<evidence type="ECO:0000256" key="2">
    <source>
        <dbReference type="ARBA" id="ARBA00022801"/>
    </source>
</evidence>
<dbReference type="InterPro" id="IPR036627">
    <property type="entry name" value="CobW-likC_sf"/>
</dbReference>
<dbReference type="Pfam" id="PF07683">
    <property type="entry name" value="CobW_C"/>
    <property type="match status" value="1"/>
</dbReference>
<dbReference type="Pfam" id="PF02492">
    <property type="entry name" value="cobW"/>
    <property type="match status" value="1"/>
</dbReference>